<dbReference type="InterPro" id="IPR020103">
    <property type="entry name" value="PsdUridine_synth_cat_dom_sf"/>
</dbReference>
<evidence type="ECO:0000259" key="2">
    <source>
        <dbReference type="Pfam" id="PF00849"/>
    </source>
</evidence>
<dbReference type="Proteomes" id="UP000321301">
    <property type="component" value="Unassembled WGS sequence"/>
</dbReference>
<dbReference type="PANTHER" id="PTHR21600">
    <property type="entry name" value="MITOCHONDRIAL RNA PSEUDOURIDINE SYNTHASE"/>
    <property type="match status" value="1"/>
</dbReference>
<dbReference type="GO" id="GO:0009982">
    <property type="term" value="F:pseudouridine synthase activity"/>
    <property type="evidence" value="ECO:0007669"/>
    <property type="project" value="InterPro"/>
</dbReference>
<keyword evidence="1" id="KW-0413">Isomerase</keyword>
<comment type="caution">
    <text evidence="3">The sequence shown here is derived from an EMBL/GenBank/DDBJ whole genome shotgun (WGS) entry which is preliminary data.</text>
</comment>
<dbReference type="RefSeq" id="WP_020893376.1">
    <property type="nucleotide sequence ID" value="NZ_BJYV01000001.1"/>
</dbReference>
<dbReference type="InterPro" id="IPR006145">
    <property type="entry name" value="PsdUridine_synth_RsuA/RluA"/>
</dbReference>
<dbReference type="Pfam" id="PF00849">
    <property type="entry name" value="PseudoU_synth_2"/>
    <property type="match status" value="1"/>
</dbReference>
<evidence type="ECO:0000313" key="4">
    <source>
        <dbReference type="Proteomes" id="UP000321301"/>
    </source>
</evidence>
<dbReference type="AlphaFoldDB" id="A0A512C757"/>
<evidence type="ECO:0000313" key="3">
    <source>
        <dbReference type="EMBL" id="GEO20044.1"/>
    </source>
</evidence>
<protein>
    <submittedName>
        <fullName evidence="3">tRNA pseudouridine(65) synthase TruC</fullName>
    </submittedName>
</protein>
<sequence length="243" mass="28130">MNQLPIIFEDDEYIAINKPAGVLVHKTPLEKDPEALFAVQILEEQVGYKVYPMHRIDRPTTGVLLFGKRSKAASMLQPQFFDNSIKKYYLSVVRGYLPEAHGIIDHPLAKDMKSLMQEARTEYWSLESTEVPYVSSDRYATSRYSLVKVYPHTGRMHQIRRHFAHLRHYIIGDTTHGDNKQNNFFASQFRLANMMLHAWELNFTQPFSNQAITINADIPEHFKKTMNDLNLSGAEIMDQSLKL</sequence>
<feature type="domain" description="Pseudouridine synthase RsuA/RluA-like" evidence="2">
    <location>
        <begin position="13"/>
        <end position="165"/>
    </location>
</feature>
<accession>A0A512C757</accession>
<evidence type="ECO:0000256" key="1">
    <source>
        <dbReference type="ARBA" id="ARBA00023235"/>
    </source>
</evidence>
<keyword evidence="4" id="KW-1185">Reference proteome</keyword>
<dbReference type="GO" id="GO:0140098">
    <property type="term" value="F:catalytic activity, acting on RNA"/>
    <property type="evidence" value="ECO:0007669"/>
    <property type="project" value="UniProtKB-ARBA"/>
</dbReference>
<dbReference type="Gene3D" id="3.30.2350.10">
    <property type="entry name" value="Pseudouridine synthase"/>
    <property type="match status" value="1"/>
</dbReference>
<dbReference type="EMBL" id="BJYV01000001">
    <property type="protein sequence ID" value="GEO20044.1"/>
    <property type="molecule type" value="Genomic_DNA"/>
</dbReference>
<dbReference type="InterPro" id="IPR050188">
    <property type="entry name" value="RluA_PseudoU_synthase"/>
</dbReference>
<name>A0A512C757_9BACT</name>
<gene>
    <name evidence="3" type="primary">truC</name>
    <name evidence="3" type="ORF">CQA01_05780</name>
</gene>
<organism evidence="3 4">
    <name type="scientific">Cyclobacterium qasimii</name>
    <dbReference type="NCBI Taxonomy" id="1350429"/>
    <lineage>
        <taxon>Bacteria</taxon>
        <taxon>Pseudomonadati</taxon>
        <taxon>Bacteroidota</taxon>
        <taxon>Cytophagia</taxon>
        <taxon>Cytophagales</taxon>
        <taxon>Cyclobacteriaceae</taxon>
        <taxon>Cyclobacterium</taxon>
    </lineage>
</organism>
<dbReference type="GO" id="GO:0003723">
    <property type="term" value="F:RNA binding"/>
    <property type="evidence" value="ECO:0007669"/>
    <property type="project" value="InterPro"/>
</dbReference>
<proteinExistence type="predicted"/>
<dbReference type="SUPFAM" id="SSF55120">
    <property type="entry name" value="Pseudouridine synthase"/>
    <property type="match status" value="1"/>
</dbReference>
<dbReference type="GO" id="GO:0000455">
    <property type="term" value="P:enzyme-directed rRNA pseudouridine synthesis"/>
    <property type="evidence" value="ECO:0007669"/>
    <property type="project" value="TreeGrafter"/>
</dbReference>
<dbReference type="PANTHER" id="PTHR21600:SF56">
    <property type="entry name" value="TRNA PSEUDOURIDINE SYNTHASE C"/>
    <property type="match status" value="1"/>
</dbReference>
<reference evidence="3 4" key="1">
    <citation type="submission" date="2019-07" db="EMBL/GenBank/DDBJ databases">
        <title>Whole genome shotgun sequence of Cyclobacterium qasimii NBRC 106168.</title>
        <authorList>
            <person name="Hosoyama A."/>
            <person name="Uohara A."/>
            <person name="Ohji S."/>
            <person name="Ichikawa N."/>
        </authorList>
    </citation>
    <scope>NUCLEOTIDE SEQUENCE [LARGE SCALE GENOMIC DNA]</scope>
    <source>
        <strain evidence="3 4">NBRC 106168</strain>
    </source>
</reference>